<accession>A0A1U7P1Y8</accession>
<name>A0A1U7P1Y8_9DEIO</name>
<evidence type="ECO:0000313" key="2">
    <source>
        <dbReference type="Proteomes" id="UP000186607"/>
    </source>
</evidence>
<gene>
    <name evidence="1" type="ORF">BOO71_0003619</name>
</gene>
<dbReference type="EMBL" id="MSTI01000040">
    <property type="protein sequence ID" value="OLV19181.1"/>
    <property type="molecule type" value="Genomic_DNA"/>
</dbReference>
<proteinExistence type="predicted"/>
<dbReference type="Proteomes" id="UP000186607">
    <property type="component" value="Unassembled WGS sequence"/>
</dbReference>
<keyword evidence="2" id="KW-1185">Reference proteome</keyword>
<protein>
    <recommendedName>
        <fullName evidence="3">Mobile element protein</fullName>
    </recommendedName>
</protein>
<evidence type="ECO:0000313" key="1">
    <source>
        <dbReference type="EMBL" id="OLV19181.1"/>
    </source>
</evidence>
<evidence type="ECO:0008006" key="3">
    <source>
        <dbReference type="Google" id="ProtNLM"/>
    </source>
</evidence>
<organism evidence="1 2">
    <name type="scientific">Deinococcus marmoris</name>
    <dbReference type="NCBI Taxonomy" id="249408"/>
    <lineage>
        <taxon>Bacteria</taxon>
        <taxon>Thermotogati</taxon>
        <taxon>Deinococcota</taxon>
        <taxon>Deinococci</taxon>
        <taxon>Deinococcales</taxon>
        <taxon>Deinococcaceae</taxon>
        <taxon>Deinococcus</taxon>
    </lineage>
</organism>
<sequence length="80" mass="8816">MTMLDRCLYLVGLNLSNRQIAHEFSLNEDDAQSMTLSLRQGVVDASITSTLAGTVEIDEVYLVAGHKGQSDLVRKMSAWT</sequence>
<dbReference type="AlphaFoldDB" id="A0A1U7P1Y8"/>
<comment type="caution">
    <text evidence="1">The sequence shown here is derived from an EMBL/GenBank/DDBJ whole genome shotgun (WGS) entry which is preliminary data.</text>
</comment>
<dbReference type="RefSeq" id="WP_217694849.1">
    <property type="nucleotide sequence ID" value="NZ_MSTI01000040.1"/>
</dbReference>
<reference evidence="1 2" key="1">
    <citation type="submission" date="2017-01" db="EMBL/GenBank/DDBJ databases">
        <title>Genome Analysis of Deinococcus marmoris KOPRI26562.</title>
        <authorList>
            <person name="Kim J.H."/>
            <person name="Oh H.-M."/>
        </authorList>
    </citation>
    <scope>NUCLEOTIDE SEQUENCE [LARGE SCALE GENOMIC DNA]</scope>
    <source>
        <strain evidence="1 2">KOPRI26562</strain>
    </source>
</reference>